<evidence type="ECO:0000313" key="3">
    <source>
        <dbReference type="Proteomes" id="UP001320420"/>
    </source>
</evidence>
<evidence type="ECO:0000256" key="1">
    <source>
        <dbReference type="SAM" id="SignalP"/>
    </source>
</evidence>
<keyword evidence="1" id="KW-0732">Signal</keyword>
<keyword evidence="3" id="KW-1185">Reference proteome</keyword>
<feature type="chain" id="PRO_5042870756" evidence="1">
    <location>
        <begin position="19"/>
        <end position="166"/>
    </location>
</feature>
<name>A0AAN9UXC1_9PEZI</name>
<sequence length="166" mass="17951">MRATSFIAALSAVATASALKIFKPMQTVEEQKSTYEWDITNWSAGCAASSCSYEFNVTAAANTTTYPKRPAWSAYCHGEGEGAPYTLCDLNEKPATDLKVEAKLNPATRTGVNGTTANIQISLMHTDLDSPTTWWNYTAQGEAKYNRAVAPPMTFSVNPSEFFGAA</sequence>
<organism evidence="2 3">
    <name type="scientific">Diatrype stigma</name>
    <dbReference type="NCBI Taxonomy" id="117547"/>
    <lineage>
        <taxon>Eukaryota</taxon>
        <taxon>Fungi</taxon>
        <taxon>Dikarya</taxon>
        <taxon>Ascomycota</taxon>
        <taxon>Pezizomycotina</taxon>
        <taxon>Sordariomycetes</taxon>
        <taxon>Xylariomycetidae</taxon>
        <taxon>Xylariales</taxon>
        <taxon>Diatrypaceae</taxon>
        <taxon>Diatrype</taxon>
    </lineage>
</organism>
<accession>A0AAN9UXC1</accession>
<gene>
    <name evidence="2" type="ORF">SLS62_004054</name>
</gene>
<dbReference type="Proteomes" id="UP001320420">
    <property type="component" value="Unassembled WGS sequence"/>
</dbReference>
<comment type="caution">
    <text evidence="2">The sequence shown here is derived from an EMBL/GenBank/DDBJ whole genome shotgun (WGS) entry which is preliminary data.</text>
</comment>
<reference evidence="2 3" key="1">
    <citation type="submission" date="2024-02" db="EMBL/GenBank/DDBJ databases">
        <title>De novo assembly and annotation of 12 fungi associated with fruit tree decline syndrome in Ontario, Canada.</title>
        <authorList>
            <person name="Sulman M."/>
            <person name="Ellouze W."/>
            <person name="Ilyukhin E."/>
        </authorList>
    </citation>
    <scope>NUCLEOTIDE SEQUENCE [LARGE SCALE GENOMIC DNA]</scope>
    <source>
        <strain evidence="2 3">M11/M66-122</strain>
    </source>
</reference>
<proteinExistence type="predicted"/>
<evidence type="ECO:0000313" key="2">
    <source>
        <dbReference type="EMBL" id="KAK7753955.1"/>
    </source>
</evidence>
<dbReference type="EMBL" id="JAKJXP020000024">
    <property type="protein sequence ID" value="KAK7753955.1"/>
    <property type="molecule type" value="Genomic_DNA"/>
</dbReference>
<feature type="signal peptide" evidence="1">
    <location>
        <begin position="1"/>
        <end position="18"/>
    </location>
</feature>
<protein>
    <submittedName>
        <fullName evidence="2">Uncharacterized protein</fullName>
    </submittedName>
</protein>
<dbReference type="AlphaFoldDB" id="A0AAN9UXC1"/>